<proteinExistence type="predicted"/>
<gene>
    <name evidence="2" type="ORF">Microterr_09940</name>
</gene>
<reference evidence="2 3" key="1">
    <citation type="submission" date="2022-12" db="EMBL/GenBank/DDBJ databases">
        <title>Microbacterium terricola strain KV-448 chromosome, complete genome.</title>
        <authorList>
            <person name="Oshima T."/>
            <person name="Moriya T."/>
            <person name="Bessho Y."/>
        </authorList>
    </citation>
    <scope>NUCLEOTIDE SEQUENCE [LARGE SCALE GENOMIC DNA]</scope>
    <source>
        <strain evidence="2 3">KV-448</strain>
    </source>
</reference>
<protein>
    <submittedName>
        <fullName evidence="2">Uncharacterized protein</fullName>
    </submittedName>
</protein>
<accession>A0ABM8DXI2</accession>
<organism evidence="2 3">
    <name type="scientific">Microbacterium terricola</name>
    <dbReference type="NCBI Taxonomy" id="344163"/>
    <lineage>
        <taxon>Bacteria</taxon>
        <taxon>Bacillati</taxon>
        <taxon>Actinomycetota</taxon>
        <taxon>Actinomycetes</taxon>
        <taxon>Micrococcales</taxon>
        <taxon>Microbacteriaceae</taxon>
        <taxon>Microbacterium</taxon>
    </lineage>
</organism>
<dbReference type="EMBL" id="AP027141">
    <property type="protein sequence ID" value="BDV30334.1"/>
    <property type="molecule type" value="Genomic_DNA"/>
</dbReference>
<evidence type="ECO:0000313" key="3">
    <source>
        <dbReference type="Proteomes" id="UP001317779"/>
    </source>
</evidence>
<name>A0ABM8DXI2_9MICO</name>
<evidence type="ECO:0000313" key="2">
    <source>
        <dbReference type="EMBL" id="BDV30334.1"/>
    </source>
</evidence>
<keyword evidence="3" id="KW-1185">Reference proteome</keyword>
<feature type="region of interest" description="Disordered" evidence="1">
    <location>
        <begin position="80"/>
        <end position="107"/>
    </location>
</feature>
<dbReference type="Proteomes" id="UP001317779">
    <property type="component" value="Chromosome"/>
</dbReference>
<feature type="compositionally biased region" description="Basic and acidic residues" evidence="1">
    <location>
        <begin position="97"/>
        <end position="107"/>
    </location>
</feature>
<sequence length="107" mass="11870">MSGIGPVRTHEHATRVNCRSLTVPVTACRARPSGMLEAMAGSPNGFEFTVRGEHVEIRHHGRVAATLRKSAAAKFLDDVQRDDPQHVMARVTGNYKRGNERPKTRRP</sequence>
<evidence type="ECO:0000256" key="1">
    <source>
        <dbReference type="SAM" id="MobiDB-lite"/>
    </source>
</evidence>